<dbReference type="AlphaFoldDB" id="A0A6I1EIA0"/>
<dbReference type="InterPro" id="IPR036640">
    <property type="entry name" value="ABC1_TM_sf"/>
</dbReference>
<proteinExistence type="predicted"/>
<keyword evidence="3 5" id="KW-1133">Transmembrane helix</keyword>
<evidence type="ECO:0000256" key="2">
    <source>
        <dbReference type="ARBA" id="ARBA00022692"/>
    </source>
</evidence>
<evidence type="ECO:0000256" key="1">
    <source>
        <dbReference type="ARBA" id="ARBA00004651"/>
    </source>
</evidence>
<protein>
    <submittedName>
        <fullName evidence="6">Uncharacterized protein</fullName>
    </submittedName>
</protein>
<dbReference type="Proteomes" id="UP000430564">
    <property type="component" value="Unassembled WGS sequence"/>
</dbReference>
<evidence type="ECO:0000256" key="4">
    <source>
        <dbReference type="ARBA" id="ARBA00023136"/>
    </source>
</evidence>
<reference evidence="6 7" key="1">
    <citation type="submission" date="2019-10" db="EMBL/GenBank/DDBJ databases">
        <title>Genome diversity of Sutterella seckii.</title>
        <authorList>
            <person name="Chaplin A.V."/>
            <person name="Sokolova S.R."/>
            <person name="Mosin K.A."/>
            <person name="Ivanova E.L."/>
            <person name="Kochetkova T.O."/>
            <person name="Goltsov A.Y."/>
            <person name="Trofimov D.Y."/>
            <person name="Efimov B.A."/>
        </authorList>
    </citation>
    <scope>NUCLEOTIDE SEQUENCE [LARGE SCALE GENOMIC DNA]</scope>
    <source>
        <strain evidence="6 7">ASD393</strain>
    </source>
</reference>
<dbReference type="GO" id="GO:0005886">
    <property type="term" value="C:plasma membrane"/>
    <property type="evidence" value="ECO:0007669"/>
    <property type="project" value="UniProtKB-SubCell"/>
</dbReference>
<evidence type="ECO:0000256" key="3">
    <source>
        <dbReference type="ARBA" id="ARBA00022989"/>
    </source>
</evidence>
<dbReference type="GO" id="GO:0005524">
    <property type="term" value="F:ATP binding"/>
    <property type="evidence" value="ECO:0007669"/>
    <property type="project" value="InterPro"/>
</dbReference>
<evidence type="ECO:0000313" key="7">
    <source>
        <dbReference type="Proteomes" id="UP000430564"/>
    </source>
</evidence>
<accession>A0A6I1EIA0</accession>
<sequence length="78" mass="8599">MGDRGAPAALIGVTLLFGFCTVASSWIMAKVSQAVLITLRTELYDRIMTWPAERYQTENLALGLGITTVERKQVVEIL</sequence>
<keyword evidence="4 5" id="KW-0472">Membrane</keyword>
<organism evidence="6 7">
    <name type="scientific">Sutterella seckii</name>
    <dbReference type="NCBI Taxonomy" id="1944635"/>
    <lineage>
        <taxon>Bacteria</taxon>
        <taxon>Pseudomonadati</taxon>
        <taxon>Pseudomonadota</taxon>
        <taxon>Betaproteobacteria</taxon>
        <taxon>Burkholderiales</taxon>
        <taxon>Sutterellaceae</taxon>
        <taxon>Sutterella</taxon>
    </lineage>
</organism>
<comment type="caution">
    <text evidence="6">The sequence shown here is derived from an EMBL/GenBank/DDBJ whole genome shotgun (WGS) entry which is preliminary data.</text>
</comment>
<dbReference type="RefSeq" id="WP_152159253.1">
    <property type="nucleotide sequence ID" value="NZ_WEHX01000186.1"/>
</dbReference>
<feature type="transmembrane region" description="Helical" evidence="5">
    <location>
        <begin position="6"/>
        <end position="29"/>
    </location>
</feature>
<evidence type="ECO:0000256" key="5">
    <source>
        <dbReference type="SAM" id="Phobius"/>
    </source>
</evidence>
<dbReference type="SUPFAM" id="SSF90123">
    <property type="entry name" value="ABC transporter transmembrane region"/>
    <property type="match status" value="1"/>
</dbReference>
<comment type="subcellular location">
    <subcellularLocation>
        <location evidence="1">Cell membrane</location>
        <topology evidence="1">Multi-pass membrane protein</topology>
    </subcellularLocation>
</comment>
<keyword evidence="2 5" id="KW-0812">Transmembrane</keyword>
<evidence type="ECO:0000313" key="6">
    <source>
        <dbReference type="EMBL" id="KAB7651004.1"/>
    </source>
</evidence>
<dbReference type="EMBL" id="WEHX01000186">
    <property type="protein sequence ID" value="KAB7651004.1"/>
    <property type="molecule type" value="Genomic_DNA"/>
</dbReference>
<name>A0A6I1EIA0_9BURK</name>
<gene>
    <name evidence="6" type="ORF">GBM95_11705</name>
</gene>